<evidence type="ECO:0000313" key="3">
    <source>
        <dbReference type="Proteomes" id="UP001344447"/>
    </source>
</evidence>
<dbReference type="Proteomes" id="UP001344447">
    <property type="component" value="Unassembled WGS sequence"/>
</dbReference>
<dbReference type="GO" id="GO:0005768">
    <property type="term" value="C:endosome"/>
    <property type="evidence" value="ECO:0007669"/>
    <property type="project" value="TreeGrafter"/>
</dbReference>
<dbReference type="Pfam" id="PF10266">
    <property type="entry name" value="Strumpellin"/>
    <property type="match status" value="1"/>
</dbReference>
<name>A0AAN7TSQ7_9MYCE</name>
<comment type="caution">
    <text evidence="2">The sequence shown here is derived from an EMBL/GenBank/DDBJ whole genome shotgun (WGS) entry which is preliminary data.</text>
</comment>
<dbReference type="PANTHER" id="PTHR15691:SF6">
    <property type="entry name" value="WASH COMPLEX SUBUNIT 5"/>
    <property type="match status" value="1"/>
</dbReference>
<evidence type="ECO:0000313" key="2">
    <source>
        <dbReference type="EMBL" id="KAK5578859.1"/>
    </source>
</evidence>
<gene>
    <name evidence="2" type="ORF">RB653_008534</name>
</gene>
<dbReference type="EMBL" id="JAVFKY010000003">
    <property type="protein sequence ID" value="KAK5578859.1"/>
    <property type="molecule type" value="Genomic_DNA"/>
</dbReference>
<sequence>MVKEFLGEGSQAGQNLLRLVSRGNAIIAELLRLSAHIPSVFKLEDRNEARKYQDILLDFKYLSNPDFYESKIEENADLVDLETEFRDNHIDILIRFYHLFESIYKYIMDLEHYIVDVEKGFYIHLTIEAILINGDGKQLLSEAVYLYGVMLILMDNLIEGPVRERMLISYLRNKGPVDLPLIDEVCKLCKSTGYIPGSPKKPANYPEEYFRRVELPENVISMIIGRLRSDDMYNGTESFPQPEHRSVALSTQACMIYVILYFIPDILNNKNSIMREIVDKFFPDNWVISFFLGFTIDLSVAWEPYKAAKTAMGNTIVQSNIQYQTQRFWKEVSELNKMVDDLLVDGLLVEEYIVDNIHRIITTLRRCNVTIRWIMLHSNASQKKFKDLVVMGGLQEDVLYLLLNTAQLEFVFKNIFQQLLATKEEKWEENKKLASDSMIELSEYFSGEKALTRVKKNENLQKWFGEISQKIGQLDSQDSTSTGRKIQQLSLALEEVEQFQQIDSSIQVKQFLIETRQFLTKMIKIVNIKEEVLVNLSVCADMSYAWEIINNYVDQMQKGIKSDPKCVLKLRATFLKLVSILDLPLVRIAQCSSPDLISVSEYYSGELVGYVRKVLEIVPKQMFLILKQIINMQTNNIQEMPTKVEKERLRDFAQLDQRYELARATHSVSVFTEGILAMETTLVGIIEVDPKQLLEDGIRKELVLQIALAMDKTLIFSGKPYQPPSNKQQSQEIELLQRLKELSTILDGFRRSFQYIQDYVNIQGLKIWQEEFSRIVNFYVEQECNSFLKKKVYDWQSQYQSVAIPIPKFPVPQADQNSSQSVNMIGRLARELLNQTNCKTTLYLNQIGWFDPSSGKELVGINTWSILHQSVGIFGLTGLDKLFSFMMVKDLQVFVAQTRSLVEKSLKGFLNEFEDYLRPTTNIPETIIRYQQALDKTKLLYPIFIDVLTKIGQIQLIRRQISNQLNFHCKIDSNMLFSSLDIMNKSLLNDIESHFQRPDSNPYPSDDNSLLFDLAQYLDTAGINDPFTKIYITTSPLEQFPCLLFLFVLSQVSKFQFNSKLNVMSSKKQKNSYDWTPFIIGCITILQQFHSLHTQKFLAFVGQYIKSHINIALSNPKENNKDDADYPEDVIGLLRFLEDFCKYSHTSRKIVEGYVPPYIFDYFNNN</sequence>
<dbReference type="PANTHER" id="PTHR15691">
    <property type="entry name" value="WASH COMPLEX SUBUNIT 5"/>
    <property type="match status" value="1"/>
</dbReference>
<proteinExistence type="inferred from homology"/>
<dbReference type="GO" id="GO:0030041">
    <property type="term" value="P:actin filament polymerization"/>
    <property type="evidence" value="ECO:0007669"/>
    <property type="project" value="TreeGrafter"/>
</dbReference>
<dbReference type="GO" id="GO:0140285">
    <property type="term" value="P:endosome fission"/>
    <property type="evidence" value="ECO:0007669"/>
    <property type="project" value="TreeGrafter"/>
</dbReference>
<dbReference type="AlphaFoldDB" id="A0AAN7TSQ7"/>
<accession>A0AAN7TSQ7</accession>
<dbReference type="InterPro" id="IPR019393">
    <property type="entry name" value="WASH_strumpellin"/>
</dbReference>
<protein>
    <recommendedName>
        <fullName evidence="4">WASH complex subunit strumpellin homolog</fullName>
    </recommendedName>
</protein>
<dbReference type="GO" id="GO:0051125">
    <property type="term" value="P:regulation of actin nucleation"/>
    <property type="evidence" value="ECO:0007669"/>
    <property type="project" value="TreeGrafter"/>
</dbReference>
<evidence type="ECO:0008006" key="4">
    <source>
        <dbReference type="Google" id="ProtNLM"/>
    </source>
</evidence>
<dbReference type="GO" id="GO:0007032">
    <property type="term" value="P:endosome organization"/>
    <property type="evidence" value="ECO:0007669"/>
    <property type="project" value="TreeGrafter"/>
</dbReference>
<evidence type="ECO:0000256" key="1">
    <source>
        <dbReference type="ARBA" id="ARBA00006224"/>
    </source>
</evidence>
<keyword evidence="3" id="KW-1185">Reference proteome</keyword>
<comment type="similarity">
    <text evidence="1">Belongs to the strumpellin family.</text>
</comment>
<dbReference type="GO" id="GO:0071203">
    <property type="term" value="C:WASH complex"/>
    <property type="evidence" value="ECO:0007669"/>
    <property type="project" value="InterPro"/>
</dbReference>
<organism evidence="2 3">
    <name type="scientific">Dictyostelium firmibasis</name>
    <dbReference type="NCBI Taxonomy" id="79012"/>
    <lineage>
        <taxon>Eukaryota</taxon>
        <taxon>Amoebozoa</taxon>
        <taxon>Evosea</taxon>
        <taxon>Eumycetozoa</taxon>
        <taxon>Dictyostelia</taxon>
        <taxon>Dictyosteliales</taxon>
        <taxon>Dictyosteliaceae</taxon>
        <taxon>Dictyostelium</taxon>
    </lineage>
</organism>
<reference evidence="2 3" key="1">
    <citation type="submission" date="2023-11" db="EMBL/GenBank/DDBJ databases">
        <title>Dfirmibasis_genome.</title>
        <authorList>
            <person name="Edelbroek B."/>
            <person name="Kjellin J."/>
            <person name="Jerlstrom-Hultqvist J."/>
            <person name="Soderbom F."/>
        </authorList>
    </citation>
    <scope>NUCLEOTIDE SEQUENCE [LARGE SCALE GENOMIC DNA]</scope>
    <source>
        <strain evidence="2 3">TNS-C-14</strain>
    </source>
</reference>